<reference evidence="2" key="1">
    <citation type="submission" date="2020-05" db="EMBL/GenBank/DDBJ databases">
        <title>WGS assembly of Panicum virgatum.</title>
        <authorList>
            <person name="Lovell J.T."/>
            <person name="Jenkins J."/>
            <person name="Shu S."/>
            <person name="Juenger T.E."/>
            <person name="Schmutz J."/>
        </authorList>
    </citation>
    <scope>NUCLEOTIDE SEQUENCE</scope>
    <source>
        <strain evidence="2">AP13</strain>
    </source>
</reference>
<dbReference type="EMBL" id="CM029053">
    <property type="protein sequence ID" value="KAG2552598.1"/>
    <property type="molecule type" value="Genomic_DNA"/>
</dbReference>
<sequence>MSQSQQRTNHAQINFLTYTYLGKKKNKAQRCAAGRCLLAELPPPAWTHRSRRHPPRPSRAAAAAGASRPRLSPEPARSGPRLPPEPARAGRAGAAGPGRFSCGSPGTRPRRRPAKAKGGREGGRG</sequence>
<dbReference type="AlphaFoldDB" id="A0A8T0NUV3"/>
<feature type="compositionally biased region" description="Basic residues" evidence="1">
    <location>
        <begin position="108"/>
        <end position="117"/>
    </location>
</feature>
<dbReference type="Proteomes" id="UP000823388">
    <property type="component" value="Chromosome 9K"/>
</dbReference>
<accession>A0A8T0NUV3</accession>
<proteinExistence type="predicted"/>
<comment type="caution">
    <text evidence="2">The sequence shown here is derived from an EMBL/GenBank/DDBJ whole genome shotgun (WGS) entry which is preliminary data.</text>
</comment>
<evidence type="ECO:0000256" key="1">
    <source>
        <dbReference type="SAM" id="MobiDB-lite"/>
    </source>
</evidence>
<organism evidence="2 3">
    <name type="scientific">Panicum virgatum</name>
    <name type="common">Blackwell switchgrass</name>
    <dbReference type="NCBI Taxonomy" id="38727"/>
    <lineage>
        <taxon>Eukaryota</taxon>
        <taxon>Viridiplantae</taxon>
        <taxon>Streptophyta</taxon>
        <taxon>Embryophyta</taxon>
        <taxon>Tracheophyta</taxon>
        <taxon>Spermatophyta</taxon>
        <taxon>Magnoliopsida</taxon>
        <taxon>Liliopsida</taxon>
        <taxon>Poales</taxon>
        <taxon>Poaceae</taxon>
        <taxon>PACMAD clade</taxon>
        <taxon>Panicoideae</taxon>
        <taxon>Panicodae</taxon>
        <taxon>Paniceae</taxon>
        <taxon>Panicinae</taxon>
        <taxon>Panicum</taxon>
        <taxon>Panicum sect. Hiantes</taxon>
    </lineage>
</organism>
<name>A0A8T0NUV3_PANVG</name>
<feature type="region of interest" description="Disordered" evidence="1">
    <location>
        <begin position="38"/>
        <end position="125"/>
    </location>
</feature>
<feature type="compositionally biased region" description="Low complexity" evidence="1">
    <location>
        <begin position="87"/>
        <end position="99"/>
    </location>
</feature>
<protein>
    <submittedName>
        <fullName evidence="2">Uncharacterized protein</fullName>
    </submittedName>
</protein>
<keyword evidence="3" id="KW-1185">Reference proteome</keyword>
<evidence type="ECO:0000313" key="3">
    <source>
        <dbReference type="Proteomes" id="UP000823388"/>
    </source>
</evidence>
<evidence type="ECO:0000313" key="2">
    <source>
        <dbReference type="EMBL" id="KAG2552598.1"/>
    </source>
</evidence>
<feature type="compositionally biased region" description="Low complexity" evidence="1">
    <location>
        <begin position="58"/>
        <end position="70"/>
    </location>
</feature>
<gene>
    <name evidence="2" type="ORF">PVAP13_9KG472026</name>
</gene>